<feature type="region of interest" description="Disordered" evidence="1">
    <location>
        <begin position="340"/>
        <end position="374"/>
    </location>
</feature>
<keyword evidence="4" id="KW-1185">Reference proteome</keyword>
<dbReference type="SUPFAM" id="SSF48452">
    <property type="entry name" value="TPR-like"/>
    <property type="match status" value="1"/>
</dbReference>
<evidence type="ECO:0008006" key="5">
    <source>
        <dbReference type="Google" id="ProtNLM"/>
    </source>
</evidence>
<dbReference type="Gene3D" id="1.25.40.10">
    <property type="entry name" value="Tetratricopeptide repeat domain"/>
    <property type="match status" value="1"/>
</dbReference>
<evidence type="ECO:0000256" key="2">
    <source>
        <dbReference type="SAM" id="SignalP"/>
    </source>
</evidence>
<feature type="compositionally biased region" description="Pro residues" evidence="1">
    <location>
        <begin position="348"/>
        <end position="359"/>
    </location>
</feature>
<gene>
    <name evidence="3" type="ORF">KIH39_18185</name>
</gene>
<dbReference type="EMBL" id="CP074694">
    <property type="protein sequence ID" value="QVL30769.1"/>
    <property type="molecule type" value="Genomic_DNA"/>
</dbReference>
<dbReference type="KEGG" id="tsph:KIH39_18185"/>
<organism evidence="3 4">
    <name type="scientific">Telmatocola sphagniphila</name>
    <dbReference type="NCBI Taxonomy" id="1123043"/>
    <lineage>
        <taxon>Bacteria</taxon>
        <taxon>Pseudomonadati</taxon>
        <taxon>Planctomycetota</taxon>
        <taxon>Planctomycetia</taxon>
        <taxon>Gemmatales</taxon>
        <taxon>Gemmataceae</taxon>
    </lineage>
</organism>
<evidence type="ECO:0000313" key="3">
    <source>
        <dbReference type="EMBL" id="QVL30769.1"/>
    </source>
</evidence>
<dbReference type="Proteomes" id="UP000676194">
    <property type="component" value="Chromosome"/>
</dbReference>
<evidence type="ECO:0000256" key="1">
    <source>
        <dbReference type="SAM" id="MobiDB-lite"/>
    </source>
</evidence>
<name>A0A8E6ESI0_9BACT</name>
<dbReference type="InterPro" id="IPR011990">
    <property type="entry name" value="TPR-like_helical_dom_sf"/>
</dbReference>
<reference evidence="3" key="1">
    <citation type="submission" date="2021-05" db="EMBL/GenBank/DDBJ databases">
        <title>Complete genome sequence of the cellulolytic planctomycete Telmatocola sphagniphila SP2T and characterization of the first cellulase from planctomycetes.</title>
        <authorList>
            <person name="Rakitin A.L."/>
            <person name="Beletsky A.V."/>
            <person name="Naumoff D.G."/>
            <person name="Kulichevskaya I.S."/>
            <person name="Mardanov A.V."/>
            <person name="Ravin N.V."/>
            <person name="Dedysh S.N."/>
        </authorList>
    </citation>
    <scope>NUCLEOTIDE SEQUENCE</scope>
    <source>
        <strain evidence="3">SP2T</strain>
    </source>
</reference>
<dbReference type="AlphaFoldDB" id="A0A8E6ESI0"/>
<sequence>MKKLILLAALTALSLSASSAQAQRGGGGHAGGGFSGGGVRGGSFSSISRPAFSSYSNYGGAYHSSYASSFGTNRYYGSAYNPSYVGGFRADRPAFVNNVYARPGTRGWYDYNYHSYWSHGYWPWWNYGWGWGYYGYGFAPLLPWGGVASYYYSNPYYINPTTYNIQPAEPAYDYSRPILPPAEAPVANSVSGQSGIRIFQVARELFRAGEYKKALDINEAAIKEIPRDPILHEFRALSLFALKDYKQSAATVYTVLAAGPGWDWDTLRSLYADPETYTQQLRDLEKYRIDHPTEPAAAFLLAYHYLVLNYPEQASQMLEKVVKMQPNDLLAAQMLKTLKTKSDKPKPNLEPPQAQPAQPPAANEPEVLPLPKGK</sequence>
<accession>A0A8E6ESI0</accession>
<dbReference type="RefSeq" id="WP_213494652.1">
    <property type="nucleotide sequence ID" value="NZ_CP074694.1"/>
</dbReference>
<proteinExistence type="predicted"/>
<feature type="chain" id="PRO_5034221460" description="Tetratricopeptide repeat protein" evidence="2">
    <location>
        <begin position="23"/>
        <end position="374"/>
    </location>
</feature>
<protein>
    <recommendedName>
        <fullName evidence="5">Tetratricopeptide repeat protein</fullName>
    </recommendedName>
</protein>
<evidence type="ECO:0000313" key="4">
    <source>
        <dbReference type="Proteomes" id="UP000676194"/>
    </source>
</evidence>
<keyword evidence="2" id="KW-0732">Signal</keyword>
<feature type="signal peptide" evidence="2">
    <location>
        <begin position="1"/>
        <end position="22"/>
    </location>
</feature>